<protein>
    <submittedName>
        <fullName evidence="1">Uncharacterized protein</fullName>
    </submittedName>
</protein>
<keyword evidence="2" id="KW-1185">Reference proteome</keyword>
<dbReference type="OrthoDB" id="655030at2759"/>
<dbReference type="Proteomes" id="UP000800040">
    <property type="component" value="Unassembled WGS sequence"/>
</dbReference>
<dbReference type="EMBL" id="ML975412">
    <property type="protein sequence ID" value="KAF1830068.1"/>
    <property type="molecule type" value="Genomic_DNA"/>
</dbReference>
<reference evidence="1" key="1">
    <citation type="submission" date="2020-01" db="EMBL/GenBank/DDBJ databases">
        <authorList>
            <consortium name="DOE Joint Genome Institute"/>
            <person name="Haridas S."/>
            <person name="Albert R."/>
            <person name="Binder M."/>
            <person name="Bloem J."/>
            <person name="Labutti K."/>
            <person name="Salamov A."/>
            <person name="Andreopoulos B."/>
            <person name="Baker S.E."/>
            <person name="Barry K."/>
            <person name="Bills G."/>
            <person name="Bluhm B.H."/>
            <person name="Cannon C."/>
            <person name="Castanera R."/>
            <person name="Culley D.E."/>
            <person name="Daum C."/>
            <person name="Ezra D."/>
            <person name="Gonzalez J.B."/>
            <person name="Henrissat B."/>
            <person name="Kuo A."/>
            <person name="Liang C."/>
            <person name="Lipzen A."/>
            <person name="Lutzoni F."/>
            <person name="Magnuson J."/>
            <person name="Mondo S."/>
            <person name="Nolan M."/>
            <person name="Ohm R."/>
            <person name="Pangilinan J."/>
            <person name="Park H.-J."/>
            <person name="Ramirez L."/>
            <person name="Alfaro M."/>
            <person name="Sun H."/>
            <person name="Tritt A."/>
            <person name="Yoshinaga Y."/>
            <person name="Zwiers L.-H."/>
            <person name="Turgeon B.G."/>
            <person name="Goodwin S.B."/>
            <person name="Spatafora J.W."/>
            <person name="Crous P.W."/>
            <person name="Grigoriev I.V."/>
        </authorList>
    </citation>
    <scope>NUCLEOTIDE SEQUENCE</scope>
    <source>
        <strain evidence="1">P77</strain>
    </source>
</reference>
<gene>
    <name evidence="1" type="ORF">BDW02DRAFT_117290</name>
</gene>
<organism evidence="1 2">
    <name type="scientific">Decorospora gaudefroyi</name>
    <dbReference type="NCBI Taxonomy" id="184978"/>
    <lineage>
        <taxon>Eukaryota</taxon>
        <taxon>Fungi</taxon>
        <taxon>Dikarya</taxon>
        <taxon>Ascomycota</taxon>
        <taxon>Pezizomycotina</taxon>
        <taxon>Dothideomycetes</taxon>
        <taxon>Pleosporomycetidae</taxon>
        <taxon>Pleosporales</taxon>
        <taxon>Pleosporineae</taxon>
        <taxon>Pleosporaceae</taxon>
        <taxon>Decorospora</taxon>
    </lineage>
</organism>
<proteinExistence type="predicted"/>
<name>A0A6A5JYP0_9PLEO</name>
<sequence length="82" mass="9289">MSNPSAPLNILISGSAIAGHRLAFRLAKFIPTCRIAILEQDGGVVESQRENDNRSRRAVCVCRWDDYLRLRFKLVVMSNSRK</sequence>
<evidence type="ECO:0000313" key="2">
    <source>
        <dbReference type="Proteomes" id="UP000800040"/>
    </source>
</evidence>
<dbReference type="AlphaFoldDB" id="A0A6A5JYP0"/>
<accession>A0A6A5JYP0</accession>
<evidence type="ECO:0000313" key="1">
    <source>
        <dbReference type="EMBL" id="KAF1830068.1"/>
    </source>
</evidence>